<keyword evidence="1" id="KW-1133">Transmembrane helix</keyword>
<evidence type="ECO:0000256" key="1">
    <source>
        <dbReference type="SAM" id="Phobius"/>
    </source>
</evidence>
<accession>A0ABR3M4Y9</accession>
<proteinExistence type="predicted"/>
<dbReference type="EMBL" id="JAYMGO010000015">
    <property type="protein sequence ID" value="KAL1260194.1"/>
    <property type="molecule type" value="Genomic_DNA"/>
</dbReference>
<organism evidence="2 3">
    <name type="scientific">Cirrhinus molitorella</name>
    <name type="common">mud carp</name>
    <dbReference type="NCBI Taxonomy" id="172907"/>
    <lineage>
        <taxon>Eukaryota</taxon>
        <taxon>Metazoa</taxon>
        <taxon>Chordata</taxon>
        <taxon>Craniata</taxon>
        <taxon>Vertebrata</taxon>
        <taxon>Euteleostomi</taxon>
        <taxon>Actinopterygii</taxon>
        <taxon>Neopterygii</taxon>
        <taxon>Teleostei</taxon>
        <taxon>Ostariophysi</taxon>
        <taxon>Cypriniformes</taxon>
        <taxon>Cyprinidae</taxon>
        <taxon>Labeoninae</taxon>
        <taxon>Labeonini</taxon>
        <taxon>Cirrhinus</taxon>
    </lineage>
</organism>
<dbReference type="Proteomes" id="UP001558613">
    <property type="component" value="Unassembled WGS sequence"/>
</dbReference>
<evidence type="ECO:0000313" key="2">
    <source>
        <dbReference type="EMBL" id="KAL1260194.1"/>
    </source>
</evidence>
<reference evidence="2 3" key="1">
    <citation type="submission" date="2023-09" db="EMBL/GenBank/DDBJ databases">
        <authorList>
            <person name="Wang M."/>
        </authorList>
    </citation>
    <scope>NUCLEOTIDE SEQUENCE [LARGE SCALE GENOMIC DNA]</scope>
    <source>
        <strain evidence="2">GT-2023</strain>
        <tissue evidence="2">Liver</tissue>
    </source>
</reference>
<name>A0ABR3M4Y9_9TELE</name>
<protein>
    <submittedName>
        <fullName evidence="2">Uncharacterized protein</fullName>
    </submittedName>
</protein>
<comment type="caution">
    <text evidence="2">The sequence shown here is derived from an EMBL/GenBank/DDBJ whole genome shotgun (WGS) entry which is preliminary data.</text>
</comment>
<sequence>MGALYEIKPQREDASFRAQACCSWKNVVNQWSIFTRTFSPLVYLYSSPRFLLLCFCFPLVWTTPHSGSDLWYGTWLLFLDIHMLTLSMLLDFTFDLLSALRLLTVSASASAHSLYCLLS</sequence>
<feature type="transmembrane region" description="Helical" evidence="1">
    <location>
        <begin position="70"/>
        <end position="90"/>
    </location>
</feature>
<feature type="transmembrane region" description="Helical" evidence="1">
    <location>
        <begin position="42"/>
        <end position="61"/>
    </location>
</feature>
<keyword evidence="1" id="KW-0812">Transmembrane</keyword>
<evidence type="ECO:0000313" key="3">
    <source>
        <dbReference type="Proteomes" id="UP001558613"/>
    </source>
</evidence>
<keyword evidence="1" id="KW-0472">Membrane</keyword>
<gene>
    <name evidence="2" type="ORF">QQF64_008021</name>
</gene>
<keyword evidence="3" id="KW-1185">Reference proteome</keyword>